<gene>
    <name evidence="2" type="ORF">ENUP19_0284G0009</name>
</gene>
<name>A0ABQ0DTV1_9EUKA</name>
<dbReference type="Pfam" id="PF00620">
    <property type="entry name" value="RhoGAP"/>
    <property type="match status" value="1"/>
</dbReference>
<dbReference type="Proteomes" id="UP001628156">
    <property type="component" value="Unassembled WGS sequence"/>
</dbReference>
<dbReference type="InterPro" id="IPR000198">
    <property type="entry name" value="RhoGAP_dom"/>
</dbReference>
<keyword evidence="3" id="KW-1185">Reference proteome</keyword>
<accession>A0ABQ0DTV1</accession>
<dbReference type="SMART" id="SM00324">
    <property type="entry name" value="RhoGAP"/>
    <property type="match status" value="1"/>
</dbReference>
<comment type="caution">
    <text evidence="2">The sequence shown here is derived from an EMBL/GenBank/DDBJ whole genome shotgun (WGS) entry which is preliminary data.</text>
</comment>
<proteinExistence type="predicted"/>
<dbReference type="Gene3D" id="1.10.555.10">
    <property type="entry name" value="Rho GTPase activation protein"/>
    <property type="match status" value="1"/>
</dbReference>
<dbReference type="InterPro" id="IPR008936">
    <property type="entry name" value="Rho_GTPase_activation_prot"/>
</dbReference>
<organism evidence="2 3">
    <name type="scientific">Entamoeba nuttalli</name>
    <dbReference type="NCBI Taxonomy" id="412467"/>
    <lineage>
        <taxon>Eukaryota</taxon>
        <taxon>Amoebozoa</taxon>
        <taxon>Evosea</taxon>
        <taxon>Archamoebae</taxon>
        <taxon>Mastigamoebida</taxon>
        <taxon>Entamoebidae</taxon>
        <taxon>Entamoeba</taxon>
    </lineage>
</organism>
<dbReference type="PROSITE" id="PS50238">
    <property type="entry name" value="RHOGAP"/>
    <property type="match status" value="1"/>
</dbReference>
<protein>
    <recommendedName>
        <fullName evidence="1">Rho-GAP domain-containing protein</fullName>
    </recommendedName>
</protein>
<dbReference type="SUPFAM" id="SSF48350">
    <property type="entry name" value="GTPase activation domain, GAP"/>
    <property type="match status" value="1"/>
</dbReference>
<dbReference type="PANTHER" id="PTHR45808">
    <property type="entry name" value="RHO GTPASE-ACTIVATING PROTEIN 68F"/>
    <property type="match status" value="1"/>
</dbReference>
<reference evidence="2 3" key="1">
    <citation type="journal article" date="2019" name="PLoS Negl. Trop. Dis.">
        <title>Whole genome sequencing of Entamoeba nuttalli reveals mammalian host-related molecular signatures and a novel octapeptide-repeat surface protein.</title>
        <authorList>
            <person name="Tanaka M."/>
            <person name="Makiuchi T."/>
            <person name="Komiyama T."/>
            <person name="Shiina T."/>
            <person name="Osaki K."/>
            <person name="Tachibana H."/>
        </authorList>
    </citation>
    <scope>NUCLEOTIDE SEQUENCE [LARGE SCALE GENOMIC DNA]</scope>
    <source>
        <strain evidence="2 3">P19-061405</strain>
    </source>
</reference>
<evidence type="ECO:0000313" key="2">
    <source>
        <dbReference type="EMBL" id="GAB1226286.1"/>
    </source>
</evidence>
<evidence type="ECO:0000313" key="3">
    <source>
        <dbReference type="Proteomes" id="UP001628156"/>
    </source>
</evidence>
<sequence length="569" mass="65864">MSEKSIFRFSKKDFYDGTKKKTQTPELNVQELTIEPLQNSFNDDTIDIMSEQKNYLQTQGKTVNNTNKINGLSVEVSCKTKERVTRSSVYGKKMEKQEKKTEENETKVRRSFRLSSRESLGLETVSEGLYEVPSTVVSPKIKSNTPQILFEKEGYKSRRMSWRSKNSSEERRDISLIAMDEDSPRVLSDKELKNILKSEEKKQKLLASMDLKQKSEILLDIQCLSYHVVTIVKEPLHLTLSEVIQKYLKTNTKEIIDIEDLVFRSQTGKILSKNLTIRGALTLNGSCIFVCFNDHPFSLPKIYPTDISANNPKNVIPQVVFNLCWWIYTYGYLVEGIFRVSGDTEFTKKKAEKCVVCDTSFLFQMQRRASDVHNVVGTLKTYIREYTDGLIDYHLVKQLSSSISQEIDFAVEVLKKIPREHLLSLSILYGLINRLVKYSSIHMMTLKNFAMILGPLIIHIPYEINPLDSTCYQIDFSNILLYNYQEIIQKIGLTNPFEELPDRDDIQKFDKNEINESLQIIRSMSITTYFELEKLRKMMEIPEVVQYIQTLNPSLIVDVIAVITEHLLY</sequence>
<evidence type="ECO:0000259" key="1">
    <source>
        <dbReference type="PROSITE" id="PS50238"/>
    </source>
</evidence>
<dbReference type="PANTHER" id="PTHR45808:SF2">
    <property type="entry name" value="RHO GTPASE-ACTIVATING PROTEIN 68F"/>
    <property type="match status" value="1"/>
</dbReference>
<feature type="domain" description="Rho-GAP" evidence="1">
    <location>
        <begin position="297"/>
        <end position="488"/>
    </location>
</feature>
<dbReference type="EMBL" id="BAAFRS010000284">
    <property type="protein sequence ID" value="GAB1226286.1"/>
    <property type="molecule type" value="Genomic_DNA"/>
</dbReference>
<dbReference type="CDD" id="cd00159">
    <property type="entry name" value="RhoGAP"/>
    <property type="match status" value="1"/>
</dbReference>